<evidence type="ECO:0000313" key="2">
    <source>
        <dbReference type="EMBL" id="MFD2246962.1"/>
    </source>
</evidence>
<protein>
    <recommendedName>
        <fullName evidence="4">Lipoprotein</fullName>
    </recommendedName>
</protein>
<dbReference type="EMBL" id="JBHUIM010000001">
    <property type="protein sequence ID" value="MFD2246962.1"/>
    <property type="molecule type" value="Genomic_DNA"/>
</dbReference>
<organism evidence="2 3">
    <name type="scientific">Pontibacter ruber</name>
    <dbReference type="NCBI Taxonomy" id="1343895"/>
    <lineage>
        <taxon>Bacteria</taxon>
        <taxon>Pseudomonadati</taxon>
        <taxon>Bacteroidota</taxon>
        <taxon>Cytophagia</taxon>
        <taxon>Cytophagales</taxon>
        <taxon>Hymenobacteraceae</taxon>
        <taxon>Pontibacter</taxon>
    </lineage>
</organism>
<keyword evidence="3" id="KW-1185">Reference proteome</keyword>
<dbReference type="RefSeq" id="WP_250428736.1">
    <property type="nucleotide sequence ID" value="NZ_JALPRR010000001.1"/>
</dbReference>
<evidence type="ECO:0000256" key="1">
    <source>
        <dbReference type="SAM" id="MobiDB-lite"/>
    </source>
</evidence>
<reference evidence="3" key="1">
    <citation type="journal article" date="2019" name="Int. J. Syst. Evol. Microbiol.">
        <title>The Global Catalogue of Microorganisms (GCM) 10K type strain sequencing project: providing services to taxonomists for standard genome sequencing and annotation.</title>
        <authorList>
            <consortium name="The Broad Institute Genomics Platform"/>
            <consortium name="The Broad Institute Genome Sequencing Center for Infectious Disease"/>
            <person name="Wu L."/>
            <person name="Ma J."/>
        </authorList>
    </citation>
    <scope>NUCLEOTIDE SEQUENCE [LARGE SCALE GENOMIC DNA]</scope>
    <source>
        <strain evidence="3">CGMCC 4.1782</strain>
    </source>
</reference>
<gene>
    <name evidence="2" type="ORF">ACFSKP_11895</name>
</gene>
<dbReference type="PROSITE" id="PS51257">
    <property type="entry name" value="PROKAR_LIPOPROTEIN"/>
    <property type="match status" value="1"/>
</dbReference>
<accession>A0ABW5CX86</accession>
<proteinExistence type="predicted"/>
<feature type="region of interest" description="Disordered" evidence="1">
    <location>
        <begin position="46"/>
        <end position="66"/>
    </location>
</feature>
<name>A0ABW5CX86_9BACT</name>
<evidence type="ECO:0000313" key="3">
    <source>
        <dbReference type="Proteomes" id="UP001597374"/>
    </source>
</evidence>
<dbReference type="Proteomes" id="UP001597374">
    <property type="component" value="Unassembled WGS sequence"/>
</dbReference>
<comment type="caution">
    <text evidence="2">The sequence shown here is derived from an EMBL/GenBank/DDBJ whole genome shotgun (WGS) entry which is preliminary data.</text>
</comment>
<sequence>MPRLRFLYLTLFCLVLLLGSGCQRKGIPCPKPSKARVKVQGKNASGLQGVDVPMDKNGLVKKKRRR</sequence>
<evidence type="ECO:0008006" key="4">
    <source>
        <dbReference type="Google" id="ProtNLM"/>
    </source>
</evidence>